<keyword evidence="4 8" id="KW-0456">Lyase</keyword>
<feature type="signal peptide" evidence="5">
    <location>
        <begin position="1"/>
        <end position="23"/>
    </location>
</feature>
<feature type="chain" id="PRO_5046818344" evidence="5">
    <location>
        <begin position="24"/>
        <end position="733"/>
    </location>
</feature>
<dbReference type="Gene3D" id="1.50.10.100">
    <property type="entry name" value="Chondroitin AC/alginate lyase"/>
    <property type="match status" value="1"/>
</dbReference>
<dbReference type="PANTHER" id="PTHR39210">
    <property type="entry name" value="HEPARIN-SULFATE LYASE"/>
    <property type="match status" value="1"/>
</dbReference>
<dbReference type="Pfam" id="PF05426">
    <property type="entry name" value="Alginate_lyase"/>
    <property type="match status" value="1"/>
</dbReference>
<dbReference type="EMBL" id="JACXAJ010000001">
    <property type="protein sequence ID" value="MBD1395798.1"/>
    <property type="molecule type" value="Genomic_DNA"/>
</dbReference>
<dbReference type="Pfam" id="PF07940">
    <property type="entry name" value="Hepar_II_III_C"/>
    <property type="match status" value="1"/>
</dbReference>
<evidence type="ECO:0000256" key="2">
    <source>
        <dbReference type="ARBA" id="ARBA00022729"/>
    </source>
</evidence>
<evidence type="ECO:0000256" key="5">
    <source>
        <dbReference type="SAM" id="SignalP"/>
    </source>
</evidence>
<protein>
    <submittedName>
        <fullName evidence="8">Alginate lyase family protein</fullName>
    </submittedName>
</protein>
<dbReference type="Proteomes" id="UP000625551">
    <property type="component" value="Unassembled WGS sequence"/>
</dbReference>
<dbReference type="InterPro" id="IPR008929">
    <property type="entry name" value="Chondroitin_lyas"/>
</dbReference>
<sequence length="733" mass="81604">MKARYSLKVFWICCLLLWQQGLAQQSSKVKTAHPSLLLTEQGARQIKESLGSYPLLDQSYAQLKKEADKALKAKMDVPFPRDPAGGHTHKQHQKNYKTMQAAGVVYQVTKDERYARFIRDMLLAYAKIYPILPLHPEATSKTPGKLFWQSLNDCVWLVHTIQAYDCIYTWLSPEDRNTLNKQLFYPMTKFLSEESAYSFNRIHNHGTWTVAAVGMTGYVLGDQELVEKSLYGLGKDGKGGFFAQLDQLFSPDGYYTEGPYYQRYAMMPFVLFGKAIAQHQPKYNPFAYRDSVLVKAVQTTLQLTYNGDFFPLNDAIKGENLTTDELVYAVDLVYGYTGQRELLSIANMQQRVILTAEGVAVAAALSKGEAVPFNWRSMAVRDGAQGNDGGIGILRSVAEPDHTCAVFKYSAHGLSHGHYDKLSILLYDKGQEVLQDYGAVRFVNVLEKNGGRYLAENKTWAHQTVAHNTVVVDGQSHFGGDIRRSETSAPQGLYFNSENPAVQVSAATTTDAVPGVKMSRYVALIQDAQLQEPVLLDVFDLASDTEHQYDLPYYYLGALTTTNFERKEIVGTTLGKDHGYEHLLLQAEAKPGKGAAQITWQNKEQFYTLTTAATDKTQVLFTQIGATDPDQNLRHEPGLLLRVPQAKHYTFVSVVEPHAKRSTASQVAAVELLVKSATGMAVGLRLASGEERVLLLSKGPVSAGPSEVILDGKKVRWQGTHWYGLRGELPVNL</sequence>
<evidence type="ECO:0000313" key="9">
    <source>
        <dbReference type="Proteomes" id="UP000625551"/>
    </source>
</evidence>
<proteinExistence type="predicted"/>
<evidence type="ECO:0000313" key="8">
    <source>
        <dbReference type="EMBL" id="MBD1395798.1"/>
    </source>
</evidence>
<evidence type="ECO:0000259" key="7">
    <source>
        <dbReference type="Pfam" id="PF07940"/>
    </source>
</evidence>
<feature type="domain" description="Heparinase II/III-like C-terminal" evidence="7">
    <location>
        <begin position="381"/>
        <end position="604"/>
    </location>
</feature>
<evidence type="ECO:0000256" key="4">
    <source>
        <dbReference type="ARBA" id="ARBA00023239"/>
    </source>
</evidence>
<feature type="domain" description="Alginate lyase" evidence="6">
    <location>
        <begin position="83"/>
        <end position="306"/>
    </location>
</feature>
<dbReference type="GO" id="GO:0016829">
    <property type="term" value="F:lyase activity"/>
    <property type="evidence" value="ECO:0007669"/>
    <property type="project" value="UniProtKB-KW"/>
</dbReference>
<accession>A0ABR7XBV7</accession>
<dbReference type="InterPro" id="IPR008397">
    <property type="entry name" value="Alginate_lyase_dom"/>
</dbReference>
<name>A0ABR7XBV7_9BACT</name>
<organism evidence="8 9">
    <name type="scientific">Pontibacter aquaedesilientis</name>
    <dbReference type="NCBI Taxonomy" id="2766980"/>
    <lineage>
        <taxon>Bacteria</taxon>
        <taxon>Pseudomonadati</taxon>
        <taxon>Bacteroidota</taxon>
        <taxon>Cytophagia</taxon>
        <taxon>Cytophagales</taxon>
        <taxon>Hymenobacteraceae</taxon>
        <taxon>Pontibacter</taxon>
    </lineage>
</organism>
<keyword evidence="3" id="KW-0574">Periplasm</keyword>
<dbReference type="PANTHER" id="PTHR39210:SF1">
    <property type="entry name" value="HEPARIN-SULFATE LYASE"/>
    <property type="match status" value="1"/>
</dbReference>
<dbReference type="InterPro" id="IPR012480">
    <property type="entry name" value="Hepar_II_III_C"/>
</dbReference>
<dbReference type="SUPFAM" id="SSF48230">
    <property type="entry name" value="Chondroitin AC/alginate lyase"/>
    <property type="match status" value="1"/>
</dbReference>
<evidence type="ECO:0000256" key="1">
    <source>
        <dbReference type="ARBA" id="ARBA00004418"/>
    </source>
</evidence>
<gene>
    <name evidence="8" type="ORF">H9Q13_01355</name>
</gene>
<reference evidence="8 9" key="1">
    <citation type="submission" date="2020-09" db="EMBL/GenBank/DDBJ databases">
        <title>Genome sequencing and assembly of Pontibacter sp.</title>
        <authorList>
            <person name="Chhetri G."/>
        </authorList>
    </citation>
    <scope>NUCLEOTIDE SEQUENCE [LARGE SCALE GENOMIC DNA]</scope>
    <source>
        <strain evidence="8 9">JH31</strain>
    </source>
</reference>
<keyword evidence="2 5" id="KW-0732">Signal</keyword>
<evidence type="ECO:0000259" key="6">
    <source>
        <dbReference type="Pfam" id="PF05426"/>
    </source>
</evidence>
<evidence type="ECO:0000256" key="3">
    <source>
        <dbReference type="ARBA" id="ARBA00022764"/>
    </source>
</evidence>
<dbReference type="Gene3D" id="2.70.98.70">
    <property type="match status" value="1"/>
</dbReference>
<keyword evidence="9" id="KW-1185">Reference proteome</keyword>
<dbReference type="RefSeq" id="WP_191181960.1">
    <property type="nucleotide sequence ID" value="NZ_JACXAJ010000001.1"/>
</dbReference>
<comment type="subcellular location">
    <subcellularLocation>
        <location evidence="1">Periplasm</location>
    </subcellularLocation>
</comment>
<comment type="caution">
    <text evidence="8">The sequence shown here is derived from an EMBL/GenBank/DDBJ whole genome shotgun (WGS) entry which is preliminary data.</text>
</comment>